<evidence type="ECO:0000313" key="2">
    <source>
        <dbReference type="Proteomes" id="UP001638806"/>
    </source>
</evidence>
<dbReference type="EMBL" id="JBGNUJ010000012">
    <property type="protein sequence ID" value="KAL3952993.1"/>
    <property type="molecule type" value="Genomic_DNA"/>
</dbReference>
<dbReference type="Proteomes" id="UP001638806">
    <property type="component" value="Unassembled WGS sequence"/>
</dbReference>
<reference evidence="1" key="1">
    <citation type="submission" date="2024-12" db="EMBL/GenBank/DDBJ databases">
        <title>Comparative genomics and development of molecular markers within Purpureocillium lilacinum and among Purpureocillium species.</title>
        <authorList>
            <person name="Yeh Z.-Y."/>
            <person name="Ni N.-T."/>
            <person name="Lo P.-H."/>
            <person name="Mushyakhwo K."/>
            <person name="Lin C.-F."/>
            <person name="Nai Y.-S."/>
        </authorList>
    </citation>
    <scope>NUCLEOTIDE SEQUENCE</scope>
    <source>
        <strain evidence="1">NCHU-NPUST-175</strain>
    </source>
</reference>
<organism evidence="1 2">
    <name type="scientific">Purpureocillium lilacinum</name>
    <name type="common">Paecilomyces lilacinus</name>
    <dbReference type="NCBI Taxonomy" id="33203"/>
    <lineage>
        <taxon>Eukaryota</taxon>
        <taxon>Fungi</taxon>
        <taxon>Dikarya</taxon>
        <taxon>Ascomycota</taxon>
        <taxon>Pezizomycotina</taxon>
        <taxon>Sordariomycetes</taxon>
        <taxon>Hypocreomycetidae</taxon>
        <taxon>Hypocreales</taxon>
        <taxon>Ophiocordycipitaceae</taxon>
        <taxon>Purpureocillium</taxon>
    </lineage>
</organism>
<gene>
    <name evidence="1" type="ORF">ACCO45_012936</name>
</gene>
<accession>A0ACC4DA34</accession>
<protein>
    <submittedName>
        <fullName evidence="1">Uncharacterized protein</fullName>
    </submittedName>
</protein>
<name>A0ACC4DA34_PURLI</name>
<proteinExistence type="predicted"/>
<evidence type="ECO:0000313" key="1">
    <source>
        <dbReference type="EMBL" id="KAL3952993.1"/>
    </source>
</evidence>
<comment type="caution">
    <text evidence="1">The sequence shown here is derived from an EMBL/GenBank/DDBJ whole genome shotgun (WGS) entry which is preliminary data.</text>
</comment>
<sequence>MQDSMQRKLEMPSMGGMWLLTRSVAPSAGRVRERQFRSDISRPPASPMFRSALFCLAPFRSRLALLGSTPPSQSQIAIDIANRLSRTDAPRPLDCPALAALLRYPAPAAPESSSILRPAPPARRSHVGRDDVCVGQATRAELKATTPTQPLRPVAPVGRQRNAQLSLARRLVVVRSSHWWALRWTVYGGGTGTTTPKKKDGQAQRGRETRLFKPQRPHSLRQRRRRRWIVARRGILESPGGSPLAVASSCLCHSSTQDASRETLIHS</sequence>
<keyword evidence="2" id="KW-1185">Reference proteome</keyword>